<dbReference type="AlphaFoldDB" id="C4Y2P6"/>
<evidence type="ECO:0000313" key="3">
    <source>
        <dbReference type="EMBL" id="EEQ38683.1"/>
    </source>
</evidence>
<dbReference type="InterPro" id="IPR052400">
    <property type="entry name" value="Zn2-C6_fungal_TF"/>
</dbReference>
<name>C4Y2P6_CLAL4</name>
<dbReference type="EMBL" id="CH408078">
    <property type="protein sequence ID" value="EEQ38683.1"/>
    <property type="molecule type" value="Genomic_DNA"/>
</dbReference>
<feature type="domain" description="Zn(2)-C6 fungal-type" evidence="2">
    <location>
        <begin position="26"/>
        <end position="56"/>
    </location>
</feature>
<protein>
    <recommendedName>
        <fullName evidence="2">Zn(2)-C6 fungal-type domain-containing protein</fullName>
    </recommendedName>
</protein>
<dbReference type="PROSITE" id="PS50048">
    <property type="entry name" value="ZN2_CY6_FUNGAL_2"/>
    <property type="match status" value="1"/>
</dbReference>
<organism evidence="3 4">
    <name type="scientific">Clavispora lusitaniae (strain ATCC 42720)</name>
    <name type="common">Yeast</name>
    <name type="synonym">Candida lusitaniae</name>
    <dbReference type="NCBI Taxonomy" id="306902"/>
    <lineage>
        <taxon>Eukaryota</taxon>
        <taxon>Fungi</taxon>
        <taxon>Dikarya</taxon>
        <taxon>Ascomycota</taxon>
        <taxon>Saccharomycotina</taxon>
        <taxon>Pichiomycetes</taxon>
        <taxon>Metschnikowiaceae</taxon>
        <taxon>Clavispora</taxon>
    </lineage>
</organism>
<feature type="compositionally biased region" description="Basic and acidic residues" evidence="1">
    <location>
        <begin position="73"/>
        <end position="85"/>
    </location>
</feature>
<dbReference type="GO" id="GO:0008270">
    <property type="term" value="F:zinc ion binding"/>
    <property type="evidence" value="ECO:0007669"/>
    <property type="project" value="InterPro"/>
</dbReference>
<dbReference type="KEGG" id="clu:CLUG_02809"/>
<feature type="region of interest" description="Disordered" evidence="1">
    <location>
        <begin position="402"/>
        <end position="422"/>
    </location>
</feature>
<evidence type="ECO:0000313" key="4">
    <source>
        <dbReference type="Proteomes" id="UP000007703"/>
    </source>
</evidence>
<feature type="compositionally biased region" description="Polar residues" evidence="1">
    <location>
        <begin position="254"/>
        <end position="282"/>
    </location>
</feature>
<reference evidence="3 4" key="1">
    <citation type="journal article" date="2009" name="Nature">
        <title>Evolution of pathogenicity and sexual reproduction in eight Candida genomes.</title>
        <authorList>
            <person name="Butler G."/>
            <person name="Rasmussen M.D."/>
            <person name="Lin M.F."/>
            <person name="Santos M.A."/>
            <person name="Sakthikumar S."/>
            <person name="Munro C.A."/>
            <person name="Rheinbay E."/>
            <person name="Grabherr M."/>
            <person name="Forche A."/>
            <person name="Reedy J.L."/>
            <person name="Agrafioti I."/>
            <person name="Arnaud M.B."/>
            <person name="Bates S."/>
            <person name="Brown A.J."/>
            <person name="Brunke S."/>
            <person name="Costanzo M.C."/>
            <person name="Fitzpatrick D.A."/>
            <person name="de Groot P.W."/>
            <person name="Harris D."/>
            <person name="Hoyer L.L."/>
            <person name="Hube B."/>
            <person name="Klis F.M."/>
            <person name="Kodira C."/>
            <person name="Lennard N."/>
            <person name="Logue M.E."/>
            <person name="Martin R."/>
            <person name="Neiman A.M."/>
            <person name="Nikolaou E."/>
            <person name="Quail M.A."/>
            <person name="Quinn J."/>
            <person name="Santos M.C."/>
            <person name="Schmitzberger F.F."/>
            <person name="Sherlock G."/>
            <person name="Shah P."/>
            <person name="Silverstein K.A."/>
            <person name="Skrzypek M.S."/>
            <person name="Soll D."/>
            <person name="Staggs R."/>
            <person name="Stansfield I."/>
            <person name="Stumpf M.P."/>
            <person name="Sudbery P.E."/>
            <person name="Srikantha T."/>
            <person name="Zeng Q."/>
            <person name="Berman J."/>
            <person name="Berriman M."/>
            <person name="Heitman J."/>
            <person name="Gow N.A."/>
            <person name="Lorenz M.C."/>
            <person name="Birren B.W."/>
            <person name="Kellis M."/>
            <person name="Cuomo C.A."/>
        </authorList>
    </citation>
    <scope>NUCLEOTIDE SEQUENCE [LARGE SCALE GENOMIC DNA]</scope>
    <source>
        <strain evidence="3 4">ATCC 42720</strain>
    </source>
</reference>
<dbReference type="Proteomes" id="UP000007703">
    <property type="component" value="Unassembled WGS sequence"/>
</dbReference>
<sequence length="880" mass="100387">MSMTKAPPKTGKDRKCRRSHKNSRDGCPNCRAKRIKCTEEIPSCSNCVKKELRCGYLDFSPERLEHIRRKNENKRLQDENKRLQDASDSSVEPAPEFAAVSRDQPSYEPSPLKQEHGPFVKQEHGPFVKQEHVPFVKQEHVSPSEKMDDIVQTPGTILPDRRTSVTYRKKDGLSVSRTASYTQMKDMRSIFYSSTFISPAMSTNLPMALPNMELDKPELHFSSAESVAVHPTVYIPKSFSPSDSAYPPVGGGFTQSVSSTNTPNSFRTSSLVSNDTNPSPVSQGPAKKPAAKPLGRPLAHASMHRTVFKAMPLPQELRNVMLERIVERHRKGTFDLKNITNEAWVLMPRPVWTEEDAHVFWLAIFHQSTFLNIYFLYFMDKAVNILLRASAAVVNGDIEITASPSSRSSHSSPSSPSARSHPSSFFYNPEDLEMLTQKSYSTFDRLIRALRESVSSYHQEYPTKLSLFSAWGCFFHMTSSIDTFCLMMSGTMALIQKSLDECTQSSDLTCALQQEIVMLHHFAVTASYPDYTFQMVESLIASFQVYKRLVNQLINMYETGHNFEPDLVQVLKDPLFRHDFHESDKFLTRLLHHYYPLFRKIDSYYKRSLGRPTGGNMRFLSPSLTHDLANDWFQVYRGDKTCLNRTVNPLKKTLYVFFNALGKCLGHVFPSLKYMSFVDPCNVTFCKAGFAVSEFDPWNRPHYRSIAPVFMDLVKTIKFFECRSKLLGFYANRVVGDKPFIGPVSLVAPKDWEHRDVVESIAEKLSVAETQLTDMNNCVLRADNYPFFDHILKEPVFAQLIEEETARQNSALHHEPWQFNLGSGMSNHDFNASKVIDRYIEWESQASLSHMVPIELLRVRNEHLNQSRNDITNALNGARA</sequence>
<feature type="region of interest" description="Disordered" evidence="1">
    <location>
        <begin position="65"/>
        <end position="118"/>
    </location>
</feature>
<dbReference type="CDD" id="cd00067">
    <property type="entry name" value="GAL4"/>
    <property type="match status" value="1"/>
</dbReference>
<proteinExistence type="predicted"/>
<dbReference type="OMA" id="RCGYLDF"/>
<dbReference type="PANTHER" id="PTHR47657">
    <property type="entry name" value="STEROL REGULATORY ELEMENT-BINDING PROTEIN ECM22"/>
    <property type="match status" value="1"/>
</dbReference>
<evidence type="ECO:0000259" key="2">
    <source>
        <dbReference type="PROSITE" id="PS50048"/>
    </source>
</evidence>
<dbReference type="PROSITE" id="PS00463">
    <property type="entry name" value="ZN2_CY6_FUNGAL_1"/>
    <property type="match status" value="1"/>
</dbReference>
<dbReference type="OrthoDB" id="25921at2759"/>
<dbReference type="InterPro" id="IPR036864">
    <property type="entry name" value="Zn2-C6_fun-type_DNA-bd_sf"/>
</dbReference>
<dbReference type="GO" id="GO:0000981">
    <property type="term" value="F:DNA-binding transcription factor activity, RNA polymerase II-specific"/>
    <property type="evidence" value="ECO:0007669"/>
    <property type="project" value="InterPro"/>
</dbReference>
<dbReference type="SMART" id="SM00066">
    <property type="entry name" value="GAL4"/>
    <property type="match status" value="1"/>
</dbReference>
<feature type="compositionally biased region" description="Basic residues" evidence="1">
    <location>
        <begin position="12"/>
        <end position="21"/>
    </location>
</feature>
<dbReference type="HOGENOM" id="CLU_009505_1_0_1"/>
<feature type="region of interest" description="Disordered" evidence="1">
    <location>
        <begin position="1"/>
        <end position="30"/>
    </location>
</feature>
<evidence type="ECO:0000256" key="1">
    <source>
        <dbReference type="SAM" id="MobiDB-lite"/>
    </source>
</evidence>
<dbReference type="InParanoid" id="C4Y2P6"/>
<accession>C4Y2P6</accession>
<feature type="region of interest" description="Disordered" evidence="1">
    <location>
        <begin position="250"/>
        <end position="295"/>
    </location>
</feature>
<dbReference type="VEuPathDB" id="FungiDB:CLUG_02809"/>
<dbReference type="InterPro" id="IPR001138">
    <property type="entry name" value="Zn2Cys6_DnaBD"/>
</dbReference>
<dbReference type="Gene3D" id="4.10.240.10">
    <property type="entry name" value="Zn(2)-C6 fungal-type DNA-binding domain"/>
    <property type="match status" value="1"/>
</dbReference>
<dbReference type="SUPFAM" id="SSF57701">
    <property type="entry name" value="Zn2/Cys6 DNA-binding domain"/>
    <property type="match status" value="1"/>
</dbReference>
<dbReference type="PANTHER" id="PTHR47657:SF7">
    <property type="entry name" value="STEROL REGULATORY ELEMENT-BINDING PROTEIN ECM22"/>
    <property type="match status" value="1"/>
</dbReference>
<dbReference type="GeneID" id="8497995"/>
<dbReference type="Pfam" id="PF00172">
    <property type="entry name" value="Zn_clus"/>
    <property type="match status" value="1"/>
</dbReference>
<gene>
    <name evidence="3" type="ORF">CLUG_02809</name>
</gene>